<evidence type="ECO:0000313" key="2">
    <source>
        <dbReference type="EMBL" id="KAF9464004.1"/>
    </source>
</evidence>
<dbReference type="InterPro" id="IPR046528">
    <property type="entry name" value="DUF6593"/>
</dbReference>
<sequence>MEAYFDNKNNVLNARIRISRDDSVVYSISTTFGLRGRKITVLRDDNPTIGGPAIVGIFHWKEGAFEIHGQKKMIKDMRRIEGGFLKKTHHWKWSSKRKEYQLKYEDGLWKATLDNNMLIAARFSVPARPHLFTKPEPSLLHLTKTALEKDEVFVIMAFIYSEVKRQDKTNSSSVNGGIGW</sequence>
<proteinExistence type="predicted"/>
<dbReference type="OrthoDB" id="2989558at2759"/>
<feature type="domain" description="DUF6593" evidence="1">
    <location>
        <begin position="9"/>
        <end position="167"/>
    </location>
</feature>
<keyword evidence="3" id="KW-1185">Reference proteome</keyword>
<dbReference type="Pfam" id="PF20236">
    <property type="entry name" value="DUF6593"/>
    <property type="match status" value="1"/>
</dbReference>
<gene>
    <name evidence="2" type="ORF">BDZ94DRAFT_532250</name>
</gene>
<comment type="caution">
    <text evidence="2">The sequence shown here is derived from an EMBL/GenBank/DDBJ whole genome shotgun (WGS) entry which is preliminary data.</text>
</comment>
<dbReference type="EMBL" id="MU150257">
    <property type="protein sequence ID" value="KAF9464004.1"/>
    <property type="molecule type" value="Genomic_DNA"/>
</dbReference>
<accession>A0A9P6CKM3</accession>
<organism evidence="2 3">
    <name type="scientific">Collybia nuda</name>
    <dbReference type="NCBI Taxonomy" id="64659"/>
    <lineage>
        <taxon>Eukaryota</taxon>
        <taxon>Fungi</taxon>
        <taxon>Dikarya</taxon>
        <taxon>Basidiomycota</taxon>
        <taxon>Agaricomycotina</taxon>
        <taxon>Agaricomycetes</taxon>
        <taxon>Agaricomycetidae</taxon>
        <taxon>Agaricales</taxon>
        <taxon>Tricholomatineae</taxon>
        <taxon>Clitocybaceae</taxon>
        <taxon>Collybia</taxon>
    </lineage>
</organism>
<dbReference type="AlphaFoldDB" id="A0A9P6CKM3"/>
<name>A0A9P6CKM3_9AGAR</name>
<evidence type="ECO:0000313" key="3">
    <source>
        <dbReference type="Proteomes" id="UP000807353"/>
    </source>
</evidence>
<evidence type="ECO:0000259" key="1">
    <source>
        <dbReference type="Pfam" id="PF20236"/>
    </source>
</evidence>
<reference evidence="2" key="1">
    <citation type="submission" date="2020-11" db="EMBL/GenBank/DDBJ databases">
        <authorList>
            <consortium name="DOE Joint Genome Institute"/>
            <person name="Ahrendt S."/>
            <person name="Riley R."/>
            <person name="Andreopoulos W."/>
            <person name="Labutti K."/>
            <person name="Pangilinan J."/>
            <person name="Ruiz-Duenas F.J."/>
            <person name="Barrasa J.M."/>
            <person name="Sanchez-Garcia M."/>
            <person name="Camarero S."/>
            <person name="Miyauchi S."/>
            <person name="Serrano A."/>
            <person name="Linde D."/>
            <person name="Babiker R."/>
            <person name="Drula E."/>
            <person name="Ayuso-Fernandez I."/>
            <person name="Pacheco R."/>
            <person name="Padilla G."/>
            <person name="Ferreira P."/>
            <person name="Barriuso J."/>
            <person name="Kellner H."/>
            <person name="Castanera R."/>
            <person name="Alfaro M."/>
            <person name="Ramirez L."/>
            <person name="Pisabarro A.G."/>
            <person name="Kuo A."/>
            <person name="Tritt A."/>
            <person name="Lipzen A."/>
            <person name="He G."/>
            <person name="Yan M."/>
            <person name="Ng V."/>
            <person name="Cullen D."/>
            <person name="Martin F."/>
            <person name="Rosso M.-N."/>
            <person name="Henrissat B."/>
            <person name="Hibbett D."/>
            <person name="Martinez A.T."/>
            <person name="Grigoriev I.V."/>
        </authorList>
    </citation>
    <scope>NUCLEOTIDE SEQUENCE</scope>
    <source>
        <strain evidence="2">CBS 247.69</strain>
    </source>
</reference>
<protein>
    <recommendedName>
        <fullName evidence="1">DUF6593 domain-containing protein</fullName>
    </recommendedName>
</protein>
<dbReference type="Proteomes" id="UP000807353">
    <property type="component" value="Unassembled WGS sequence"/>
</dbReference>